<organism evidence="3">
    <name type="scientific">uncultured Sulfurovum sp</name>
    <dbReference type="NCBI Taxonomy" id="269237"/>
    <lineage>
        <taxon>Bacteria</taxon>
        <taxon>Pseudomonadati</taxon>
        <taxon>Campylobacterota</taxon>
        <taxon>Epsilonproteobacteria</taxon>
        <taxon>Campylobacterales</taxon>
        <taxon>Sulfurovaceae</taxon>
        <taxon>Sulfurovum</taxon>
        <taxon>environmental samples</taxon>
    </lineage>
</organism>
<evidence type="ECO:0000259" key="2">
    <source>
        <dbReference type="Pfam" id="PF11860"/>
    </source>
</evidence>
<name>A0A6S6SSE7_9BACT</name>
<accession>A0A6S6SSE7</accession>
<dbReference type="InterPro" id="IPR036365">
    <property type="entry name" value="PGBD-like_sf"/>
</dbReference>
<gene>
    <name evidence="3" type="ORF">HELGO_WM37512</name>
</gene>
<dbReference type="Pfam" id="PF01471">
    <property type="entry name" value="PG_binding_1"/>
    <property type="match status" value="1"/>
</dbReference>
<dbReference type="InterPro" id="IPR002477">
    <property type="entry name" value="Peptidoglycan-bd-like"/>
</dbReference>
<evidence type="ECO:0000313" key="3">
    <source>
        <dbReference type="EMBL" id="CAA6808671.1"/>
    </source>
</evidence>
<feature type="domain" description="N-acetylmuramidase" evidence="2">
    <location>
        <begin position="190"/>
        <end position="359"/>
    </location>
</feature>
<dbReference type="AlphaFoldDB" id="A0A6S6SSE7"/>
<reference evidence="3" key="1">
    <citation type="submission" date="2020-01" db="EMBL/GenBank/DDBJ databases">
        <authorList>
            <person name="Meier V. D."/>
            <person name="Meier V D."/>
        </authorList>
    </citation>
    <scope>NUCLEOTIDE SEQUENCE</scope>
    <source>
        <strain evidence="3">HLG_WM_MAG_04</strain>
    </source>
</reference>
<feature type="domain" description="Peptidoglycan binding-like" evidence="1">
    <location>
        <begin position="23"/>
        <end position="73"/>
    </location>
</feature>
<dbReference type="EMBL" id="CACVAX010000019">
    <property type="protein sequence ID" value="CAA6808671.1"/>
    <property type="molecule type" value="Genomic_DNA"/>
</dbReference>
<dbReference type="InterPro" id="IPR024408">
    <property type="entry name" value="Muramidase"/>
</dbReference>
<proteinExistence type="predicted"/>
<dbReference type="Pfam" id="PF11860">
    <property type="entry name" value="Muramidase"/>
    <property type="match status" value="1"/>
</dbReference>
<evidence type="ECO:0000259" key="1">
    <source>
        <dbReference type="Pfam" id="PF01471"/>
    </source>
</evidence>
<dbReference type="Gene3D" id="1.10.101.10">
    <property type="entry name" value="PGBD-like superfamily/PGBD"/>
    <property type="match status" value="1"/>
</dbReference>
<sequence length="393" mass="45182">MKGFTMYIITNFIEENRSKNNDLDVKQLQSLLNFLGESLSVDGDFGSKSTIATKKFQEKQGLQVDGQVGESTWLKSYEVSLDYVKTLIENEEKYDELALNSNNKTLIVWVQSILYLINNKTQITGNFDETLEQEIVLIQDASECSNSGCLDTDTWSEVFSQCKDELERVYFSLLTDAYILQRAEENDLSPAAVKAVVKVESNGRGFHRDGSLKILFEGHIFWKELNKVNVNPNNHVEGNKDILFKSYTKAYYRSSLQYGRLNKAKRIHKEAALKSASYGMFQVMGFNYKVAGFNSVDDFIASLQKSEKNQLEAFFNFVKNTKGCFKALQNKDWARFARIYNGPAYRTNQYDEKMERHYANSILPKSMGQEIDEEAYISHYTLELERAFSEFEA</sequence>
<dbReference type="SUPFAM" id="SSF47090">
    <property type="entry name" value="PGBD-like"/>
    <property type="match status" value="1"/>
</dbReference>
<dbReference type="InterPro" id="IPR036366">
    <property type="entry name" value="PGBDSf"/>
</dbReference>
<protein>
    <submittedName>
        <fullName evidence="3">Phage-encoded peptidoglycan binding protein</fullName>
    </submittedName>
</protein>